<keyword evidence="3" id="KW-1185">Reference proteome</keyword>
<evidence type="ECO:0000313" key="2">
    <source>
        <dbReference type="EMBL" id="KAG5635050.1"/>
    </source>
</evidence>
<feature type="compositionally biased region" description="Acidic residues" evidence="1">
    <location>
        <begin position="238"/>
        <end position="257"/>
    </location>
</feature>
<feature type="compositionally biased region" description="Basic and acidic residues" evidence="1">
    <location>
        <begin position="639"/>
        <end position="655"/>
    </location>
</feature>
<feature type="region of interest" description="Disordered" evidence="1">
    <location>
        <begin position="1"/>
        <end position="75"/>
    </location>
</feature>
<feature type="region of interest" description="Disordered" evidence="1">
    <location>
        <begin position="228"/>
        <end position="260"/>
    </location>
</feature>
<evidence type="ECO:0000256" key="1">
    <source>
        <dbReference type="SAM" id="MobiDB-lite"/>
    </source>
</evidence>
<feature type="compositionally biased region" description="Pro residues" evidence="1">
    <location>
        <begin position="493"/>
        <end position="521"/>
    </location>
</feature>
<dbReference type="PANTHER" id="PTHR45691:SF6">
    <property type="entry name" value="PROTEIN DIAPHANOUS"/>
    <property type="match status" value="1"/>
</dbReference>
<feature type="region of interest" description="Disordered" evidence="1">
    <location>
        <begin position="328"/>
        <end position="350"/>
    </location>
</feature>
<feature type="compositionally biased region" description="Pro residues" evidence="1">
    <location>
        <begin position="329"/>
        <end position="346"/>
    </location>
</feature>
<feature type="compositionally biased region" description="Pro residues" evidence="1">
    <location>
        <begin position="595"/>
        <end position="607"/>
    </location>
</feature>
<dbReference type="EMBL" id="JABCKI010006194">
    <property type="protein sequence ID" value="KAG5635050.1"/>
    <property type="molecule type" value="Genomic_DNA"/>
</dbReference>
<proteinExistence type="predicted"/>
<gene>
    <name evidence="2" type="ORF">H0H81_012609</name>
</gene>
<dbReference type="GO" id="GO:0005884">
    <property type="term" value="C:actin filament"/>
    <property type="evidence" value="ECO:0007669"/>
    <property type="project" value="TreeGrafter"/>
</dbReference>
<comment type="caution">
    <text evidence="2">The sequence shown here is derived from an EMBL/GenBank/DDBJ whole genome shotgun (WGS) entry which is preliminary data.</text>
</comment>
<feature type="compositionally biased region" description="Low complexity" evidence="1">
    <location>
        <begin position="574"/>
        <end position="583"/>
    </location>
</feature>
<feature type="compositionally biased region" description="Low complexity" evidence="1">
    <location>
        <begin position="1"/>
        <end position="16"/>
    </location>
</feature>
<protein>
    <submittedName>
        <fullName evidence="2">Uncharacterized protein</fullName>
    </submittedName>
</protein>
<reference evidence="2" key="1">
    <citation type="submission" date="2021-02" db="EMBL/GenBank/DDBJ databases">
        <authorList>
            <person name="Nieuwenhuis M."/>
            <person name="Van De Peppel L.J.J."/>
        </authorList>
    </citation>
    <scope>NUCLEOTIDE SEQUENCE</scope>
    <source>
        <strain evidence="2">D49</strain>
    </source>
</reference>
<reference evidence="2" key="2">
    <citation type="submission" date="2021-10" db="EMBL/GenBank/DDBJ databases">
        <title>Phylogenomics reveals ancestral predisposition of the termite-cultivated fungus Termitomyces towards a domesticated lifestyle.</title>
        <authorList>
            <person name="Auxier B."/>
            <person name="Grum-Grzhimaylo A."/>
            <person name="Cardenas M.E."/>
            <person name="Lodge J.D."/>
            <person name="Laessoe T."/>
            <person name="Pedersen O."/>
            <person name="Smith M.E."/>
            <person name="Kuyper T.W."/>
            <person name="Franco-Molano E.A."/>
            <person name="Baroni T.J."/>
            <person name="Aanen D.K."/>
        </authorList>
    </citation>
    <scope>NUCLEOTIDE SEQUENCE</scope>
    <source>
        <strain evidence="2">D49</strain>
    </source>
</reference>
<dbReference type="InterPro" id="IPR051412">
    <property type="entry name" value="Formin_Homology_Diaphanous_sf"/>
</dbReference>
<dbReference type="PANTHER" id="PTHR45691">
    <property type="entry name" value="PROTEIN DIAPHANOUS"/>
    <property type="match status" value="1"/>
</dbReference>
<name>A0A9P7FTG6_9AGAR</name>
<feature type="region of interest" description="Disordered" evidence="1">
    <location>
        <begin position="94"/>
        <end position="194"/>
    </location>
</feature>
<organism evidence="2 3">
    <name type="scientific">Sphagnurus paluster</name>
    <dbReference type="NCBI Taxonomy" id="117069"/>
    <lineage>
        <taxon>Eukaryota</taxon>
        <taxon>Fungi</taxon>
        <taxon>Dikarya</taxon>
        <taxon>Basidiomycota</taxon>
        <taxon>Agaricomycotina</taxon>
        <taxon>Agaricomycetes</taxon>
        <taxon>Agaricomycetidae</taxon>
        <taxon>Agaricales</taxon>
        <taxon>Tricholomatineae</taxon>
        <taxon>Lyophyllaceae</taxon>
        <taxon>Sphagnurus</taxon>
    </lineage>
</organism>
<feature type="compositionally biased region" description="Low complexity" evidence="1">
    <location>
        <begin position="522"/>
        <end position="536"/>
    </location>
</feature>
<accession>A0A9P7FTG6</accession>
<dbReference type="OrthoDB" id="3247214at2759"/>
<dbReference type="Proteomes" id="UP000717328">
    <property type="component" value="Unassembled WGS sequence"/>
</dbReference>
<evidence type="ECO:0000313" key="3">
    <source>
        <dbReference type="Proteomes" id="UP000717328"/>
    </source>
</evidence>
<feature type="compositionally biased region" description="Pro residues" evidence="1">
    <location>
        <begin position="164"/>
        <end position="175"/>
    </location>
</feature>
<dbReference type="AlphaFoldDB" id="A0A9P7FTG6"/>
<sequence length="675" mass="71377">MASESGKAGSSNSGSGPIHRLVRTLSGRTNSPPAGQPVSPILSSGAIPPSISEEDGTPTPGLHPDDSTSAEPKSKQKVFFTTVIDRFKNLGLSLGLPPPKSGENAAIESHVGAHPTPPSSATTDGPFDPTDVHLQAGTEMRDDPAEPTYLARKIQALIDSLPLPGNPRPPTPPRPPARDSTGRPIPPPDATPIKDSKLIAMLSSATVMNGGHLGDRDRRVSVWSVLESLGPQPHDDGGGEDDGPPGEGGGDGDEDSVFSDTSGIMMYSPLMPTMESLVEIADSEVFMPTEESGSSEEAQKFAGWMGMWPFSVWNPQSTVTVPAHEIPVPGSPPVPTSPLPVSPPSSPRRGNLRLQRQRVWVPSTTKLSVQAMWWGYRLYLPPPVLDILNDKQLEASKRAALITTALTWFFSNIPLNSLPPSVRPALLLMQTLIPYIGYIGTFISWSWGTIKSYDTGHGVILTSTWLLPVALIPSTWEERNFPPASPPEQASTPLPPATNPSLPPGSPSPTSPAPAYSPPASAPNSPAASTPTSPLPDSGSTPTPPLLIQLPRLSPAQSYSSPVVQELTPPPSAASPLPQFPSQLLEASEPLPLWVQPPPPPSPPTIPLPETESNDIYVPPSPRFGLVGLGRSKSKKQSKSRDKVKDGQKEGEGRTGRARLKSIVTSPFLGPKSSG</sequence>
<dbReference type="GO" id="GO:0030041">
    <property type="term" value="P:actin filament polymerization"/>
    <property type="evidence" value="ECO:0007669"/>
    <property type="project" value="TreeGrafter"/>
</dbReference>
<feature type="region of interest" description="Disordered" evidence="1">
    <location>
        <begin position="480"/>
        <end position="675"/>
    </location>
</feature>